<accession>A0A160MFI9</accession>
<dbReference type="KEGG" id="bon:A361_23630"/>
<dbReference type="EMBL" id="CP015506">
    <property type="protein sequence ID" value="AND42007.1"/>
    <property type="molecule type" value="Genomic_DNA"/>
</dbReference>
<evidence type="ECO:0000256" key="2">
    <source>
        <dbReference type="ARBA" id="ARBA00022857"/>
    </source>
</evidence>
<dbReference type="Gene3D" id="3.40.50.720">
    <property type="entry name" value="NAD(P)-binding Rossmann-like Domain"/>
    <property type="match status" value="1"/>
</dbReference>
<dbReference type="eggNOG" id="COG1028">
    <property type="taxonomic scope" value="Bacteria"/>
</dbReference>
<dbReference type="InterPro" id="IPR057326">
    <property type="entry name" value="KR_dom"/>
</dbReference>
<protein>
    <submittedName>
        <fullName evidence="5">Gluconate 5-dehydrogenase</fullName>
    </submittedName>
</protein>
<dbReference type="FunFam" id="3.40.50.720:FF:000240">
    <property type="entry name" value="SDR family oxidoreductase"/>
    <property type="match status" value="1"/>
</dbReference>
<keyword evidence="2" id="KW-0521">NADP</keyword>
<dbReference type="PANTHER" id="PTHR43618">
    <property type="entry name" value="7-ALPHA-HYDROXYSTEROID DEHYDROGENASE"/>
    <property type="match status" value="1"/>
</dbReference>
<dbReference type="InterPro" id="IPR052178">
    <property type="entry name" value="Sec_Metab_Biosynth_SDR"/>
</dbReference>
<dbReference type="PANTHER" id="PTHR43618:SF8">
    <property type="entry name" value="7ALPHA-HYDROXYSTEROID DEHYDROGENASE"/>
    <property type="match status" value="1"/>
</dbReference>
<dbReference type="GO" id="GO:0016616">
    <property type="term" value="F:oxidoreductase activity, acting on the CH-OH group of donors, NAD or NADP as acceptor"/>
    <property type="evidence" value="ECO:0007669"/>
    <property type="project" value="UniProtKB-ARBA"/>
</dbReference>
<organism evidence="5 6">
    <name type="scientific">Cytobacillus oceanisediminis 2691</name>
    <dbReference type="NCBI Taxonomy" id="1196031"/>
    <lineage>
        <taxon>Bacteria</taxon>
        <taxon>Bacillati</taxon>
        <taxon>Bacillota</taxon>
        <taxon>Bacilli</taxon>
        <taxon>Bacillales</taxon>
        <taxon>Bacillaceae</taxon>
        <taxon>Cytobacillus</taxon>
    </lineage>
</organism>
<gene>
    <name evidence="5" type="ORF">A361_23630</name>
</gene>
<dbReference type="PRINTS" id="PR00080">
    <property type="entry name" value="SDRFAMILY"/>
</dbReference>
<proteinExistence type="inferred from homology"/>
<dbReference type="InterPro" id="IPR002347">
    <property type="entry name" value="SDR_fam"/>
</dbReference>
<dbReference type="SUPFAM" id="SSF51735">
    <property type="entry name" value="NAD(P)-binding Rossmann-fold domains"/>
    <property type="match status" value="1"/>
</dbReference>
<reference evidence="5 6" key="1">
    <citation type="submission" date="2016-04" db="EMBL/GenBank/DDBJ databases">
        <title>Complete genome sequence of Bacillus oceanisediminis strain 2691.</title>
        <authorList>
            <person name="Jeong H."/>
            <person name="Kim H.J."/>
            <person name="Lee D.-W."/>
        </authorList>
    </citation>
    <scope>NUCLEOTIDE SEQUENCE [LARGE SCALE GENOMIC DNA]</scope>
    <source>
        <strain evidence="5 6">2691</strain>
    </source>
</reference>
<evidence type="ECO:0000256" key="1">
    <source>
        <dbReference type="ARBA" id="ARBA00006484"/>
    </source>
</evidence>
<evidence type="ECO:0000259" key="4">
    <source>
        <dbReference type="SMART" id="SM00822"/>
    </source>
</evidence>
<dbReference type="Proteomes" id="UP000077856">
    <property type="component" value="Chromosome"/>
</dbReference>
<keyword evidence="3" id="KW-0560">Oxidoreductase</keyword>
<dbReference type="Pfam" id="PF13561">
    <property type="entry name" value="adh_short_C2"/>
    <property type="match status" value="1"/>
</dbReference>
<evidence type="ECO:0000313" key="5">
    <source>
        <dbReference type="EMBL" id="AND42007.1"/>
    </source>
</evidence>
<dbReference type="PRINTS" id="PR00081">
    <property type="entry name" value="GDHRDH"/>
</dbReference>
<evidence type="ECO:0000313" key="6">
    <source>
        <dbReference type="Proteomes" id="UP000077856"/>
    </source>
</evidence>
<evidence type="ECO:0000256" key="3">
    <source>
        <dbReference type="ARBA" id="ARBA00023002"/>
    </source>
</evidence>
<dbReference type="SMART" id="SM00822">
    <property type="entry name" value="PKS_KR"/>
    <property type="match status" value="1"/>
</dbReference>
<dbReference type="GO" id="GO:0005975">
    <property type="term" value="P:carbohydrate metabolic process"/>
    <property type="evidence" value="ECO:0007669"/>
    <property type="project" value="UniProtKB-ARBA"/>
</dbReference>
<dbReference type="STRING" id="1196031.A361_23630"/>
<dbReference type="RefSeq" id="WP_019380043.1">
    <property type="nucleotide sequence ID" value="NZ_CP015506.1"/>
</dbReference>
<dbReference type="NCBIfam" id="NF005559">
    <property type="entry name" value="PRK07231.1"/>
    <property type="match status" value="1"/>
</dbReference>
<name>A0A160MFI9_9BACI</name>
<sequence>MELNELFHLGNKTAIVTGGGRGLGEQMANALGEAGANVVICSRSIEACEHVRKSLEAKGIKSLAIECDITNEEDIQIVISKTLETFGSIDILINNSGTSWVAPFLELPADKWDKVMNVNLKGLFLFSQAAAKVMTKQGSGKIINISSVNGMRGTHSAFLDAIAYNTSKGAVIALTKDLAVKLAPAGIQVNAIAPGFFPTRITKVLEKSSPVILGKIPAGRFGSEHDLKGAAVFLSSKASDYMTGQVLVVDGGMTASL</sequence>
<dbReference type="InterPro" id="IPR036291">
    <property type="entry name" value="NAD(P)-bd_dom_sf"/>
</dbReference>
<dbReference type="AlphaFoldDB" id="A0A160MFI9"/>
<feature type="domain" description="Ketoreductase" evidence="4">
    <location>
        <begin position="12"/>
        <end position="181"/>
    </location>
</feature>
<comment type="similarity">
    <text evidence="1">Belongs to the short-chain dehydrogenases/reductases (SDR) family.</text>
</comment>
<dbReference type="NCBIfam" id="NF006070">
    <property type="entry name" value="PRK08213.1"/>
    <property type="match status" value="1"/>
</dbReference>